<evidence type="ECO:0000313" key="2">
    <source>
        <dbReference type="EMBL" id="GAJ30784.1"/>
    </source>
</evidence>
<dbReference type="EMBL" id="BAND01000307">
    <property type="protein sequence ID" value="GAJ30784.1"/>
    <property type="molecule type" value="Genomic_DNA"/>
</dbReference>
<organism evidence="2 3">
    <name type="scientific">Acidomonas methanolica NBRC 104435</name>
    <dbReference type="NCBI Taxonomy" id="1231351"/>
    <lineage>
        <taxon>Bacteria</taxon>
        <taxon>Pseudomonadati</taxon>
        <taxon>Pseudomonadota</taxon>
        <taxon>Alphaproteobacteria</taxon>
        <taxon>Acetobacterales</taxon>
        <taxon>Acetobacteraceae</taxon>
        <taxon>Acidomonas</taxon>
    </lineage>
</organism>
<name>A0A023D9I3_ACIMT</name>
<comment type="caution">
    <text evidence="2">The sequence shown here is derived from an EMBL/GenBank/DDBJ whole genome shotgun (WGS) entry which is preliminary data.</text>
</comment>
<evidence type="ECO:0000256" key="1">
    <source>
        <dbReference type="SAM" id="MobiDB-lite"/>
    </source>
</evidence>
<gene>
    <name evidence="2" type="ORF">Amme_360_001</name>
</gene>
<dbReference type="Proteomes" id="UP000019760">
    <property type="component" value="Unassembled WGS sequence"/>
</dbReference>
<reference evidence="2 3" key="2">
    <citation type="journal article" date="2014" name="FEMS Microbiol. Lett.">
        <title>Draft genomic DNA sequence of the facultatively methylotrophic bacterium Acidomonas methanolica type strain MB58.</title>
        <authorList>
            <person name="Higashiura N."/>
            <person name="Hadano H."/>
            <person name="Hirakawa H."/>
            <person name="Matsutani M."/>
            <person name="Takabe S."/>
            <person name="Matsushita K."/>
            <person name="Azuma Y."/>
        </authorList>
    </citation>
    <scope>NUCLEOTIDE SEQUENCE [LARGE SCALE GENOMIC DNA]</scope>
    <source>
        <strain evidence="2 3">MB58</strain>
    </source>
</reference>
<protein>
    <submittedName>
        <fullName evidence="2">Uncharacterized protein</fullName>
    </submittedName>
</protein>
<reference evidence="3" key="1">
    <citation type="journal article" date="2014" name="FEMS Microbiol. Lett.">
        <title>Draft Genomic DNA Sequence of the Facultatively Methylotrophic Bacterium Acidomonas methanolica type strain MB58.</title>
        <authorList>
            <person name="Higashiura N."/>
            <person name="Hadano H."/>
            <person name="Hirakawa H."/>
            <person name="Matsutani M."/>
            <person name="Takabe S."/>
            <person name="Matsushita K."/>
            <person name="Azuma Y."/>
        </authorList>
    </citation>
    <scope>NUCLEOTIDE SEQUENCE [LARGE SCALE GENOMIC DNA]</scope>
    <source>
        <strain evidence="3">MB58</strain>
    </source>
</reference>
<evidence type="ECO:0000313" key="3">
    <source>
        <dbReference type="Proteomes" id="UP000019760"/>
    </source>
</evidence>
<dbReference type="AlphaFoldDB" id="A0A023D9I3"/>
<accession>A0A023D9I3</accession>
<feature type="region of interest" description="Disordered" evidence="1">
    <location>
        <begin position="15"/>
        <end position="37"/>
    </location>
</feature>
<feature type="compositionally biased region" description="Basic residues" evidence="1">
    <location>
        <begin position="15"/>
        <end position="24"/>
    </location>
</feature>
<sequence>MVLAELLQERLTPRIGRRNPRGAKCKMSGYPIRPKAQSPPAPIDIRIAIYIIK</sequence>
<proteinExistence type="predicted"/>
<keyword evidence="3" id="KW-1185">Reference proteome</keyword>